<sequence length="461" mass="47705">MTTELDQILAAAAVVPLTGPSSPSPDTRAGWLEAVAAALDGAAEELVELAQNESHLPTARLTGELKRTTFQARLFATALREGTVLPTQIDPPQAEWGSGPRPDLRRTVLPLGPVLVFAASNFPFAFSVFGGDTVSALAAGCPVVVKAHPGHPVLSRRTAALVEQALASVGAPAGVFALIEDVEPSLSALRDPRIKAVGFTGSTAGGRALHDIALSRPEPIPFYGELGSVNPVVVTAEGWAERSDEIASGWLDSLLMGSGQFCTNPGLVFVPDAEQFLAGLSLPAPGRMLNSHLEKGFAQSVEVMAGLPGVAQAQAGPANEQGVVARVFTASLADVVASPQALDLEMFGPAGLVVSYGDDLFGLLELLRTVPGQLTGTVQGTTEGFEAGALTAVLSARTGRVLYNQWPTGVSVTAAQQHGGPYPASTSPLSTSVGLAAIERFQRPVAFQNFPPALLPAHLRS</sequence>
<evidence type="ECO:0000313" key="3">
    <source>
        <dbReference type="EMBL" id="MCD5315171.1"/>
    </source>
</evidence>
<name>A0A9X1NL67_9ACTN</name>
<evidence type="ECO:0000313" key="4">
    <source>
        <dbReference type="Proteomes" id="UP001138997"/>
    </source>
</evidence>
<dbReference type="CDD" id="cd07129">
    <property type="entry name" value="ALDH_KGSADH"/>
    <property type="match status" value="1"/>
</dbReference>
<dbReference type="Gene3D" id="3.40.605.10">
    <property type="entry name" value="Aldehyde Dehydrogenase, Chain A, domain 1"/>
    <property type="match status" value="1"/>
</dbReference>
<accession>A0A9X1NL67</accession>
<comment type="caution">
    <text evidence="3">The sequence shown here is derived from an EMBL/GenBank/DDBJ whole genome shotgun (WGS) entry which is preliminary data.</text>
</comment>
<dbReference type="SUPFAM" id="SSF53720">
    <property type="entry name" value="ALDH-like"/>
    <property type="match status" value="1"/>
</dbReference>
<dbReference type="PANTHER" id="PTHR43353">
    <property type="entry name" value="SUCCINATE-SEMIALDEHYDE DEHYDROGENASE, MITOCHONDRIAL"/>
    <property type="match status" value="1"/>
</dbReference>
<dbReference type="GO" id="GO:0016620">
    <property type="term" value="F:oxidoreductase activity, acting on the aldehyde or oxo group of donors, NAD or NADP as acceptor"/>
    <property type="evidence" value="ECO:0007669"/>
    <property type="project" value="InterPro"/>
</dbReference>
<protein>
    <submittedName>
        <fullName evidence="3">Aldehyde dehydrogenase (NADP(+))</fullName>
    </submittedName>
</protein>
<gene>
    <name evidence="3" type="ORF">LR394_30125</name>
</gene>
<dbReference type="AlphaFoldDB" id="A0A9X1NL67"/>
<proteinExistence type="predicted"/>
<dbReference type="InterPro" id="IPR016162">
    <property type="entry name" value="Ald_DH_N"/>
</dbReference>
<dbReference type="InterPro" id="IPR016163">
    <property type="entry name" value="Ald_DH_C"/>
</dbReference>
<dbReference type="EMBL" id="JAJOMB010000020">
    <property type="protein sequence ID" value="MCD5315171.1"/>
    <property type="molecule type" value="Genomic_DNA"/>
</dbReference>
<dbReference type="Proteomes" id="UP001138997">
    <property type="component" value="Unassembled WGS sequence"/>
</dbReference>
<dbReference type="Pfam" id="PF00171">
    <property type="entry name" value="Aldedh"/>
    <property type="match status" value="1"/>
</dbReference>
<dbReference type="InterPro" id="IPR044151">
    <property type="entry name" value="ALDH_KGSADH"/>
</dbReference>
<dbReference type="InterPro" id="IPR015590">
    <property type="entry name" value="Aldehyde_DH_dom"/>
</dbReference>
<dbReference type="RefSeq" id="WP_231447972.1">
    <property type="nucleotide sequence ID" value="NZ_JAJOMB010000020.1"/>
</dbReference>
<keyword evidence="4" id="KW-1185">Reference proteome</keyword>
<keyword evidence="1" id="KW-0560">Oxidoreductase</keyword>
<dbReference type="PANTHER" id="PTHR43353:SF3">
    <property type="entry name" value="ALDEHYDE DEHYDROGENASE-RELATED"/>
    <property type="match status" value="1"/>
</dbReference>
<evidence type="ECO:0000256" key="1">
    <source>
        <dbReference type="ARBA" id="ARBA00023002"/>
    </source>
</evidence>
<dbReference type="InterPro" id="IPR050740">
    <property type="entry name" value="Aldehyde_DH_Superfamily"/>
</dbReference>
<dbReference type="InterPro" id="IPR016161">
    <property type="entry name" value="Ald_DH/histidinol_DH"/>
</dbReference>
<evidence type="ECO:0000259" key="2">
    <source>
        <dbReference type="Pfam" id="PF00171"/>
    </source>
</evidence>
<feature type="domain" description="Aldehyde dehydrogenase" evidence="2">
    <location>
        <begin position="19"/>
        <end position="272"/>
    </location>
</feature>
<organism evidence="3 4">
    <name type="scientific">Kineosporia babensis</name>
    <dbReference type="NCBI Taxonomy" id="499548"/>
    <lineage>
        <taxon>Bacteria</taxon>
        <taxon>Bacillati</taxon>
        <taxon>Actinomycetota</taxon>
        <taxon>Actinomycetes</taxon>
        <taxon>Kineosporiales</taxon>
        <taxon>Kineosporiaceae</taxon>
        <taxon>Kineosporia</taxon>
    </lineage>
</organism>
<dbReference type="Gene3D" id="3.40.309.10">
    <property type="entry name" value="Aldehyde Dehydrogenase, Chain A, domain 2"/>
    <property type="match status" value="1"/>
</dbReference>
<reference evidence="3" key="1">
    <citation type="submission" date="2021-11" db="EMBL/GenBank/DDBJ databases">
        <title>Streptomyces corallinus and Kineosporia corallina sp. nov., two new coral-derived marine actinobacteria.</title>
        <authorList>
            <person name="Buangrab K."/>
            <person name="Sutthacheep M."/>
            <person name="Yeemin T."/>
            <person name="Harunari E."/>
            <person name="Igarashi Y."/>
            <person name="Sripreechasak P."/>
            <person name="Kanchanasin P."/>
            <person name="Tanasupawat S."/>
            <person name="Phongsopitanun W."/>
        </authorList>
    </citation>
    <scope>NUCLEOTIDE SEQUENCE</scope>
    <source>
        <strain evidence="3">JCM 31032</strain>
    </source>
</reference>